<sequence length="257" mass="29333">MIEVSIVMPAYNVAGFIAKSIESVLSQSFSSWELLIVNDCSTDNTVGDIRPYLADSRIKLFNNEQNLGGAGSRNVAIEAAQGRYIAFLDSDDLWAEDKLEKQLQFMQQNNVGFSFTGYSTMTEAGTLNDSIEVPKFVSFSKLLKHNYIGCLTAIYDTQPFGKIYMPLVRKRQDFALWLELLKRFDNAYGLNENLGFYRIRTESLSTSKLDAFKYYWRVLRDVGNCNLVAASYNIVCYLFIVILKKKHVSLYNRIFIS</sequence>
<feature type="domain" description="Glycosyltransferase 2-like" evidence="1">
    <location>
        <begin position="5"/>
        <end position="129"/>
    </location>
</feature>
<keyword evidence="2" id="KW-0808">Transferase</keyword>
<dbReference type="CDD" id="cd00761">
    <property type="entry name" value="Glyco_tranf_GTA_type"/>
    <property type="match status" value="1"/>
</dbReference>
<accession>A0A6L7I207</accession>
<dbReference type="RefSeq" id="WP_160796540.1">
    <property type="nucleotide sequence ID" value="NZ_WRPA01000010.1"/>
</dbReference>
<dbReference type="GO" id="GO:0016740">
    <property type="term" value="F:transferase activity"/>
    <property type="evidence" value="ECO:0007669"/>
    <property type="project" value="UniProtKB-KW"/>
</dbReference>
<dbReference type="AlphaFoldDB" id="A0A6L7I207"/>
<dbReference type="InterPro" id="IPR029044">
    <property type="entry name" value="Nucleotide-diphossugar_trans"/>
</dbReference>
<dbReference type="PANTHER" id="PTHR43685">
    <property type="entry name" value="GLYCOSYLTRANSFERASE"/>
    <property type="match status" value="1"/>
</dbReference>
<evidence type="ECO:0000313" key="2">
    <source>
        <dbReference type="EMBL" id="MXR69408.1"/>
    </source>
</evidence>
<comment type="caution">
    <text evidence="2">The sequence shown here is derived from an EMBL/GenBank/DDBJ whole genome shotgun (WGS) entry which is preliminary data.</text>
</comment>
<gene>
    <name evidence="2" type="ORF">GNT65_12125</name>
</gene>
<dbReference type="Proteomes" id="UP000474778">
    <property type="component" value="Unassembled WGS sequence"/>
</dbReference>
<proteinExistence type="predicted"/>
<dbReference type="SUPFAM" id="SSF53448">
    <property type="entry name" value="Nucleotide-diphospho-sugar transferases"/>
    <property type="match status" value="1"/>
</dbReference>
<dbReference type="InterPro" id="IPR001173">
    <property type="entry name" value="Glyco_trans_2-like"/>
</dbReference>
<evidence type="ECO:0000313" key="3">
    <source>
        <dbReference type="Proteomes" id="UP000474778"/>
    </source>
</evidence>
<dbReference type="InterPro" id="IPR050834">
    <property type="entry name" value="Glycosyltransf_2"/>
</dbReference>
<reference evidence="2 3" key="1">
    <citation type="submission" date="2019-12" db="EMBL/GenBank/DDBJ databases">
        <title>Shewanella insulae sp. nov., isolated from a tidal flat.</title>
        <authorList>
            <person name="Yoon J.-H."/>
        </authorList>
    </citation>
    <scope>NUCLEOTIDE SEQUENCE [LARGE SCALE GENOMIC DNA]</scope>
    <source>
        <strain evidence="2 3">JBTF-M18</strain>
    </source>
</reference>
<evidence type="ECO:0000259" key="1">
    <source>
        <dbReference type="Pfam" id="PF00535"/>
    </source>
</evidence>
<dbReference type="EMBL" id="WRPA01000010">
    <property type="protein sequence ID" value="MXR69408.1"/>
    <property type="molecule type" value="Genomic_DNA"/>
</dbReference>
<dbReference type="PANTHER" id="PTHR43685:SF2">
    <property type="entry name" value="GLYCOSYLTRANSFERASE 2-LIKE DOMAIN-CONTAINING PROTEIN"/>
    <property type="match status" value="1"/>
</dbReference>
<keyword evidence="3" id="KW-1185">Reference proteome</keyword>
<dbReference type="Pfam" id="PF00535">
    <property type="entry name" value="Glycos_transf_2"/>
    <property type="match status" value="1"/>
</dbReference>
<organism evidence="2 3">
    <name type="scientific">Shewanella insulae</name>
    <dbReference type="NCBI Taxonomy" id="2681496"/>
    <lineage>
        <taxon>Bacteria</taxon>
        <taxon>Pseudomonadati</taxon>
        <taxon>Pseudomonadota</taxon>
        <taxon>Gammaproteobacteria</taxon>
        <taxon>Alteromonadales</taxon>
        <taxon>Shewanellaceae</taxon>
        <taxon>Shewanella</taxon>
    </lineage>
</organism>
<protein>
    <submittedName>
        <fullName evidence="2">Glycosyltransferase</fullName>
    </submittedName>
</protein>
<name>A0A6L7I207_9GAMM</name>
<dbReference type="Gene3D" id="3.90.550.10">
    <property type="entry name" value="Spore Coat Polysaccharide Biosynthesis Protein SpsA, Chain A"/>
    <property type="match status" value="1"/>
</dbReference>